<dbReference type="SUPFAM" id="SSF51905">
    <property type="entry name" value="FAD/NAD(P)-binding domain"/>
    <property type="match status" value="1"/>
</dbReference>
<reference evidence="12 13" key="1">
    <citation type="submission" date="2018-02" db="EMBL/GenBank/DDBJ databases">
        <title>Fusarium culmorum secondary metabolites in fungal-bacterial-plant interactions.</title>
        <authorList>
            <person name="Schmidt R."/>
        </authorList>
    </citation>
    <scope>NUCLEOTIDE SEQUENCE [LARGE SCALE GENOMIC DNA]</scope>
    <source>
        <strain evidence="12 13">PV</strain>
    </source>
</reference>
<dbReference type="Gene3D" id="3.50.50.60">
    <property type="entry name" value="FAD/NAD(P)-binding domain"/>
    <property type="match status" value="1"/>
</dbReference>
<dbReference type="GO" id="GO:0016614">
    <property type="term" value="F:oxidoreductase activity, acting on CH-OH group of donors"/>
    <property type="evidence" value="ECO:0007669"/>
    <property type="project" value="InterPro"/>
</dbReference>
<feature type="binding site" evidence="7">
    <location>
        <begin position="513"/>
        <end position="514"/>
    </location>
    <ligand>
        <name>FAD</name>
        <dbReference type="ChEBI" id="CHEBI:57692"/>
    </ligand>
</feature>
<accession>A0A2T4GX51</accession>
<keyword evidence="4 7" id="KW-0274">FAD</keyword>
<dbReference type="InterPro" id="IPR000172">
    <property type="entry name" value="GMC_OxRdtase_N"/>
</dbReference>
<feature type="domain" description="Glucose-methanol-choline oxidoreductase N-terminal" evidence="10">
    <location>
        <begin position="105"/>
        <end position="128"/>
    </location>
</feature>
<dbReference type="InterPro" id="IPR036188">
    <property type="entry name" value="FAD/NAD-bd_sf"/>
</dbReference>
<dbReference type="Pfam" id="PF00732">
    <property type="entry name" value="GMC_oxred_N"/>
    <property type="match status" value="1"/>
</dbReference>
<gene>
    <name evidence="12" type="ORF">FCULG_00005824</name>
</gene>
<evidence type="ECO:0000256" key="7">
    <source>
        <dbReference type="PIRSR" id="PIRSR000137-2"/>
    </source>
</evidence>
<dbReference type="InterPro" id="IPR027424">
    <property type="entry name" value="Glucose_Oxidase_domain_2"/>
</dbReference>
<dbReference type="Gene3D" id="3.30.560.10">
    <property type="entry name" value="Glucose Oxidase, domain 3"/>
    <property type="match status" value="1"/>
</dbReference>
<evidence type="ECO:0000256" key="6">
    <source>
        <dbReference type="PIRSR" id="PIRSR000137-1"/>
    </source>
</evidence>
<feature type="signal peptide" evidence="9">
    <location>
        <begin position="1"/>
        <end position="17"/>
    </location>
</feature>
<feature type="active site" description="Proton acceptor" evidence="6">
    <location>
        <position position="552"/>
    </location>
</feature>
<dbReference type="PROSITE" id="PS00624">
    <property type="entry name" value="GMC_OXRED_2"/>
    <property type="match status" value="1"/>
</dbReference>
<dbReference type="PIRSF" id="PIRSF000137">
    <property type="entry name" value="Alcohol_oxidase"/>
    <property type="match status" value="1"/>
</dbReference>
<organism evidence="12 13">
    <name type="scientific">Fusarium culmorum</name>
    <dbReference type="NCBI Taxonomy" id="5516"/>
    <lineage>
        <taxon>Eukaryota</taxon>
        <taxon>Fungi</taxon>
        <taxon>Dikarya</taxon>
        <taxon>Ascomycota</taxon>
        <taxon>Pezizomycotina</taxon>
        <taxon>Sordariomycetes</taxon>
        <taxon>Hypocreomycetidae</taxon>
        <taxon>Hypocreales</taxon>
        <taxon>Nectriaceae</taxon>
        <taxon>Fusarium</taxon>
    </lineage>
</organism>
<evidence type="ECO:0000256" key="1">
    <source>
        <dbReference type="ARBA" id="ARBA00001974"/>
    </source>
</evidence>
<evidence type="ECO:0000256" key="8">
    <source>
        <dbReference type="RuleBase" id="RU003968"/>
    </source>
</evidence>
<comment type="cofactor">
    <cofactor evidence="1 7">
        <name>FAD</name>
        <dbReference type="ChEBI" id="CHEBI:57692"/>
    </cofactor>
</comment>
<feature type="non-terminal residue" evidence="12">
    <location>
        <position position="1"/>
    </location>
</feature>
<dbReference type="SUPFAM" id="SSF54373">
    <property type="entry name" value="FAD-linked reductases, C-terminal domain"/>
    <property type="match status" value="1"/>
</dbReference>
<comment type="caution">
    <text evidence="12">The sequence shown here is derived from an EMBL/GenBank/DDBJ whole genome shotgun (WGS) entry which is preliminary data.</text>
</comment>
<dbReference type="PROSITE" id="PS00623">
    <property type="entry name" value="GMC_OXRED_1"/>
    <property type="match status" value="1"/>
</dbReference>
<evidence type="ECO:0000313" key="13">
    <source>
        <dbReference type="Proteomes" id="UP000241587"/>
    </source>
</evidence>
<dbReference type="InterPro" id="IPR012132">
    <property type="entry name" value="GMC_OxRdtase"/>
</dbReference>
<evidence type="ECO:0000256" key="9">
    <source>
        <dbReference type="SAM" id="SignalP"/>
    </source>
</evidence>
<keyword evidence="9" id="KW-0732">Signal</keyword>
<dbReference type="AlphaFoldDB" id="A0A2T4GX51"/>
<dbReference type="InterPro" id="IPR007867">
    <property type="entry name" value="GMC_OxRtase_C"/>
</dbReference>
<dbReference type="PANTHER" id="PTHR11552:SF123">
    <property type="entry name" value="GMC OXIDOREDUCTASE (AFU_ORTHOLOGUE AFUA_2G01770)-RELATED"/>
    <property type="match status" value="1"/>
</dbReference>
<keyword evidence="13" id="KW-1185">Reference proteome</keyword>
<dbReference type="OMA" id="SDHMIFF"/>
<dbReference type="EMBL" id="PVEM01000006">
    <property type="protein sequence ID" value="PTD08132.1"/>
    <property type="molecule type" value="Genomic_DNA"/>
</dbReference>
<feature type="binding site" evidence="7">
    <location>
        <position position="244"/>
    </location>
    <ligand>
        <name>FAD</name>
        <dbReference type="ChEBI" id="CHEBI:57692"/>
    </ligand>
</feature>
<evidence type="ECO:0000259" key="11">
    <source>
        <dbReference type="PROSITE" id="PS00624"/>
    </source>
</evidence>
<keyword evidence="5" id="KW-0560">Oxidoreductase</keyword>
<protein>
    <submittedName>
        <fullName evidence="12">Oxygen-dependent choline dehydrogenase</fullName>
    </submittedName>
</protein>
<evidence type="ECO:0000313" key="12">
    <source>
        <dbReference type="EMBL" id="PTD08132.1"/>
    </source>
</evidence>
<comment type="similarity">
    <text evidence="2 8">Belongs to the GMC oxidoreductase family.</text>
</comment>
<feature type="active site" description="Proton donor" evidence="6">
    <location>
        <position position="514"/>
    </location>
</feature>
<dbReference type="PANTHER" id="PTHR11552">
    <property type="entry name" value="GLUCOSE-METHANOL-CHOLINE GMC OXIDOREDUCTASE"/>
    <property type="match status" value="1"/>
</dbReference>
<dbReference type="OrthoDB" id="269227at2759"/>
<dbReference type="Proteomes" id="UP000241587">
    <property type="component" value="Unassembled WGS sequence"/>
</dbReference>
<evidence type="ECO:0000256" key="3">
    <source>
        <dbReference type="ARBA" id="ARBA00022630"/>
    </source>
</evidence>
<dbReference type="Pfam" id="PF05199">
    <property type="entry name" value="GMC_oxred_C"/>
    <property type="match status" value="1"/>
</dbReference>
<evidence type="ECO:0000259" key="10">
    <source>
        <dbReference type="PROSITE" id="PS00623"/>
    </source>
</evidence>
<evidence type="ECO:0000256" key="4">
    <source>
        <dbReference type="ARBA" id="ARBA00022827"/>
    </source>
</evidence>
<dbReference type="GO" id="GO:0050660">
    <property type="term" value="F:flavin adenine dinucleotide binding"/>
    <property type="evidence" value="ECO:0007669"/>
    <property type="project" value="InterPro"/>
</dbReference>
<sequence length="572" mass="62197">TIYIFCFFHFILTCDRCLEIPSNITKTMHDYIIVGGGLSGCVLASRIREYDEHSTILLIEAGKDTRGRPDVQNMQVLNLGGELDWQYESEPVAGLAGRRVTLNAGKGLGGGSAINSGGWTRGASVDYAEWASLVDDDRYSYKGQLPWFKKSERWFDDNDPAQHGQDGPMRITCAKASNRSFPLAEQAAAGWEDLGISTLPNGDQNAGDNLGRAYICEARSDGKREWSAEQYSLDGVDVRLETSVQRIILHNCDGKLKATGVKLADGSIASGKNVILSAGALRSPQLLQLSGIGSSSHLQDVGIEPLVDLPEVGENLSDHMIFFQHWRLRDPSTGYTLGSDNPLFQQPQYAQGVPVDWIVNTSVASDELAKAIAVDEGVQPETSKHSLLAKKRTFLENILMYAKVPFPGVPVDAEHVTTAVVTFLPTSRGSVALKSGNPDDHPKVDPNYLATEVDRHVFREGLRQLTRFMLESKFSVNIAGESVPEGLPAEPLGLDDNDEKLDHRLAMMSGTSWHPTGTCSMGKVVDTEFRVRGIEGLRVVDASVIPVPISAHIQAPLYALSEQAAAIITGNA</sequence>
<feature type="domain" description="Glucose-methanol-choline oxidoreductase N-terminal" evidence="11">
    <location>
        <begin position="279"/>
        <end position="293"/>
    </location>
</feature>
<feature type="chain" id="PRO_5015550750" evidence="9">
    <location>
        <begin position="18"/>
        <end position="572"/>
    </location>
</feature>
<dbReference type="Gene3D" id="4.10.450.10">
    <property type="entry name" value="Glucose Oxidase, domain 2"/>
    <property type="match status" value="1"/>
</dbReference>
<evidence type="ECO:0000256" key="2">
    <source>
        <dbReference type="ARBA" id="ARBA00010790"/>
    </source>
</evidence>
<name>A0A2T4GX51_FUSCU</name>
<keyword evidence="3 8" id="KW-0285">Flavoprotein</keyword>
<proteinExistence type="inferred from homology"/>
<evidence type="ECO:0000256" key="5">
    <source>
        <dbReference type="ARBA" id="ARBA00023002"/>
    </source>
</evidence>